<gene>
    <name evidence="1" type="ordered locus">Sama_0272</name>
</gene>
<keyword evidence="2" id="KW-1185">Reference proteome</keyword>
<dbReference type="OrthoDB" id="5897571at2"/>
<proteinExistence type="predicted"/>
<dbReference type="AlphaFoldDB" id="A1S277"/>
<protein>
    <recommendedName>
        <fullName evidence="3">Lipoprotein</fullName>
    </recommendedName>
</protein>
<evidence type="ECO:0008006" key="3">
    <source>
        <dbReference type="Google" id="ProtNLM"/>
    </source>
</evidence>
<dbReference type="Proteomes" id="UP000009175">
    <property type="component" value="Chromosome"/>
</dbReference>
<dbReference type="RefSeq" id="WP_011758393.1">
    <property type="nucleotide sequence ID" value="NC_008700.1"/>
</dbReference>
<dbReference type="EMBL" id="CP000507">
    <property type="protein sequence ID" value="ABL98483.1"/>
    <property type="molecule type" value="Genomic_DNA"/>
</dbReference>
<dbReference type="SUPFAM" id="SSF117074">
    <property type="entry name" value="Hypothetical protein PA1324"/>
    <property type="match status" value="1"/>
</dbReference>
<name>A1S277_SHEAM</name>
<organism evidence="1 2">
    <name type="scientific">Shewanella amazonensis (strain ATCC BAA-1098 / SB2B)</name>
    <dbReference type="NCBI Taxonomy" id="326297"/>
    <lineage>
        <taxon>Bacteria</taxon>
        <taxon>Pseudomonadati</taxon>
        <taxon>Pseudomonadota</taxon>
        <taxon>Gammaproteobacteria</taxon>
        <taxon>Alteromonadales</taxon>
        <taxon>Shewanellaceae</taxon>
        <taxon>Shewanella</taxon>
    </lineage>
</organism>
<dbReference type="PROSITE" id="PS51257">
    <property type="entry name" value="PROKAR_LIPOPROTEIN"/>
    <property type="match status" value="1"/>
</dbReference>
<reference evidence="1 2" key="1">
    <citation type="submission" date="2006-12" db="EMBL/GenBank/DDBJ databases">
        <title>Complete sequence of Shewanella amazonensis SB2B.</title>
        <authorList>
            <consortium name="US DOE Joint Genome Institute"/>
            <person name="Copeland A."/>
            <person name="Lucas S."/>
            <person name="Lapidus A."/>
            <person name="Barry K."/>
            <person name="Detter J.C."/>
            <person name="Glavina del Rio T."/>
            <person name="Hammon N."/>
            <person name="Israni S."/>
            <person name="Dalin E."/>
            <person name="Tice H."/>
            <person name="Pitluck S."/>
            <person name="Munk A.C."/>
            <person name="Brettin T."/>
            <person name="Bruce D."/>
            <person name="Han C."/>
            <person name="Tapia R."/>
            <person name="Gilna P."/>
            <person name="Schmutz J."/>
            <person name="Larimer F."/>
            <person name="Land M."/>
            <person name="Hauser L."/>
            <person name="Kyrpides N."/>
            <person name="Mikhailova N."/>
            <person name="Fredrickson J."/>
            <person name="Richardson P."/>
        </authorList>
    </citation>
    <scope>NUCLEOTIDE SEQUENCE [LARGE SCALE GENOMIC DNA]</scope>
    <source>
        <strain evidence="2">ATCC BAA-1098 / SB2B</strain>
    </source>
</reference>
<sequence length="783" mass="83638">MELNKLLIAATLGSVLTACGGSDNNDSPIPPTPPPPPATITLDGKVADGYLVGARVCVDLNENKVCDDGEPSATTGAGGNFSITDATQQQLDTYPLVVEVTVGTVDEDTGEAITKGYTLSAPAGYEFVSPLTTMVQGEVEQGSSEEDAEAAIKALLGTTLALTQDYVAAQNDDSLSDEQKAEYLQLHQVAQVTARVIANNLAQIQAAADAGGISADDLISLIVDTVVNALDTIVAQVEAARDAGGDFDPDAIAGSEEVENETSVSDDNLEEQIAVLHAEASAATANLVTEVSGDGIFWFEGDYDSDELWLEYGHVKYDISNQKTVEVHYELVNGAFVAQGSNEFGTDDFILTDTGWQATTEEVVITALNDDGTITLSHPDFPQLAETISAKEYALSGLNIRVLLAKQDNTWPWHKVMPADVSFSEGAKAFAIKAKTASDQYRLYYWDGCNEGDMVGGYCNSVWSRMAGGSEGPATSLSALISATASDGTLANLVGPFIAWHGDMQILAELIEGGMAKYHKVYWGQNSTGESQRMSMLFTTGEWRQITQSGQTLILMALPDDVKDFGEHEDDGELLLAVHQGAVRRGEFIPAGTGDDDEVIFNLTAKNDILTKLDLTLFNGGLPPADFVCENGNTQWDDNSGGPVSDTLKSLTQYRELVSSCRGEAGAMAFTAEMLAGYQFKEFDAEGSLETLIVFNANGGYFTDYMVSPAETTNFNWSINGFGEIVVEAGDGNGGVGLRAYLSLIGKYGDYVSIKGFNEESDWAPMDGSVGEVWSDKWLRLAQ</sequence>
<accession>A1S277</accession>
<dbReference type="HOGENOM" id="CLU_308568_0_0_6"/>
<evidence type="ECO:0000313" key="1">
    <source>
        <dbReference type="EMBL" id="ABL98483.1"/>
    </source>
</evidence>
<dbReference type="eggNOG" id="COG5184">
    <property type="taxonomic scope" value="Bacteria"/>
</dbReference>
<evidence type="ECO:0000313" key="2">
    <source>
        <dbReference type="Proteomes" id="UP000009175"/>
    </source>
</evidence>
<dbReference type="KEGG" id="saz:Sama_0272"/>
<dbReference type="STRING" id="326297.Sama_0272"/>